<evidence type="ECO:0000259" key="2">
    <source>
        <dbReference type="Pfam" id="PF14534"/>
    </source>
</evidence>
<protein>
    <recommendedName>
        <fullName evidence="2">DUF4440 domain-containing protein</fullName>
    </recommendedName>
</protein>
<evidence type="ECO:0000256" key="1">
    <source>
        <dbReference type="SAM" id="SignalP"/>
    </source>
</evidence>
<feature type="domain" description="DUF4440" evidence="2">
    <location>
        <begin position="41"/>
        <end position="140"/>
    </location>
</feature>
<gene>
    <name evidence="3" type="ORF">KL86DPRO_11093</name>
</gene>
<reference evidence="3" key="1">
    <citation type="submission" date="2016-04" db="EMBL/GenBank/DDBJ databases">
        <authorList>
            <person name="Evans L.H."/>
            <person name="Alamgir A."/>
            <person name="Owens N."/>
            <person name="Weber N.D."/>
            <person name="Virtaneva K."/>
            <person name="Barbian K."/>
            <person name="Babar A."/>
            <person name="Rosenke K."/>
        </authorList>
    </citation>
    <scope>NUCLEOTIDE SEQUENCE</scope>
    <source>
        <strain evidence="3">86</strain>
    </source>
</reference>
<sequence>MKRLFLALMLVFILVGAAQAAQSTKSTAADEKAVAKAVEFMRTSILSAKRADLEKIGLPSMTYAHSSGRVETNTQFIDNLVNKGTVFNELAFSDVNILVDGNTAVVRHKFDSKHVAQGKPAEGHFMVLLVFKKVGNNWKVLTRQAYPAPKS</sequence>
<name>A0A212JBC5_9DELT</name>
<organism evidence="3">
    <name type="scientific">uncultured delta proteobacterium</name>
    <dbReference type="NCBI Taxonomy" id="34034"/>
    <lineage>
        <taxon>Bacteria</taxon>
        <taxon>Deltaproteobacteria</taxon>
        <taxon>environmental samples</taxon>
    </lineage>
</organism>
<dbReference type="InterPro" id="IPR032710">
    <property type="entry name" value="NTF2-like_dom_sf"/>
</dbReference>
<dbReference type="InterPro" id="IPR027843">
    <property type="entry name" value="DUF4440"/>
</dbReference>
<dbReference type="Pfam" id="PF14534">
    <property type="entry name" value="DUF4440"/>
    <property type="match status" value="1"/>
</dbReference>
<feature type="signal peptide" evidence="1">
    <location>
        <begin position="1"/>
        <end position="20"/>
    </location>
</feature>
<evidence type="ECO:0000313" key="3">
    <source>
        <dbReference type="EMBL" id="SBV96722.1"/>
    </source>
</evidence>
<keyword evidence="1" id="KW-0732">Signal</keyword>
<feature type="chain" id="PRO_5013098021" description="DUF4440 domain-containing protein" evidence="1">
    <location>
        <begin position="21"/>
        <end position="151"/>
    </location>
</feature>
<dbReference type="SUPFAM" id="SSF54427">
    <property type="entry name" value="NTF2-like"/>
    <property type="match status" value="1"/>
</dbReference>
<accession>A0A212JBC5</accession>
<proteinExistence type="predicted"/>
<dbReference type="AlphaFoldDB" id="A0A212JBC5"/>
<dbReference type="Gene3D" id="3.10.450.50">
    <property type="match status" value="1"/>
</dbReference>
<dbReference type="EMBL" id="FLUQ01000001">
    <property type="protein sequence ID" value="SBV96722.1"/>
    <property type="molecule type" value="Genomic_DNA"/>
</dbReference>